<sequence>MASSSSPAAPGFPQPGTGLPHTPATPGAGELQSLPVVTEQPRARSIFAFADPVTKPLARTMASLQESRQKLGLPNPGTIEGLTVPVRTCHASNLFFDGARADLAKTVSFNPIFQVTHSFTHGAQGAPPSYQFGAVLGTNNTFMQGSVDDSSSVMMRLNQRWAPGHITKIQGQLPGATTGSPPFMQVEHDFQGLDHSINLRAMNPSPTDLTGIYQFNFLQSLTRNFALGLDTVWVRQTVDMNEANMGYVAKWTSDARDAVGTLQLQPQGIAQATYWQKVAERVEAAVDLQAIAQGGRREAAATLGAKWDFRMSTFRASIDSGGKVTSLLETRLSPSFGFTVGGEIDHVKNAGRFGVGISIDSVGDHLPVPTDPSAPPPASPSPPM</sequence>
<evidence type="ECO:0000256" key="7">
    <source>
        <dbReference type="ARBA" id="ARBA00022927"/>
    </source>
</evidence>
<evidence type="ECO:0000256" key="8">
    <source>
        <dbReference type="ARBA" id="ARBA00023128"/>
    </source>
</evidence>
<dbReference type="Pfam" id="PF01459">
    <property type="entry name" value="Porin_3"/>
    <property type="match status" value="1"/>
</dbReference>
<comment type="similarity">
    <text evidence="2">Belongs to the Tom40 family.</text>
</comment>
<dbReference type="GeneID" id="37027393"/>
<dbReference type="InterPro" id="IPR027246">
    <property type="entry name" value="Porin_Euk/Tom40"/>
</dbReference>
<name>A0A316UX00_9BASI</name>
<dbReference type="Gene3D" id="2.40.160.10">
    <property type="entry name" value="Porin"/>
    <property type="match status" value="1"/>
</dbReference>
<dbReference type="CDD" id="cd07305">
    <property type="entry name" value="Porin3_Tom40"/>
    <property type="match status" value="1"/>
</dbReference>
<keyword evidence="8" id="KW-0496">Mitochondrion</keyword>
<keyword evidence="7" id="KW-0653">Protein transport</keyword>
<evidence type="ECO:0000256" key="4">
    <source>
        <dbReference type="ARBA" id="ARBA00022452"/>
    </source>
</evidence>
<dbReference type="OrthoDB" id="19656at2759"/>
<evidence type="ECO:0000313" key="11">
    <source>
        <dbReference type="EMBL" id="PWN29837.1"/>
    </source>
</evidence>
<feature type="compositionally biased region" description="Pro residues" evidence="10">
    <location>
        <begin position="369"/>
        <end position="384"/>
    </location>
</feature>
<keyword evidence="5" id="KW-0812">Transmembrane</keyword>
<keyword evidence="9" id="KW-0472">Membrane</keyword>
<evidence type="ECO:0000313" key="12">
    <source>
        <dbReference type="Proteomes" id="UP000245884"/>
    </source>
</evidence>
<dbReference type="InterPro" id="IPR037930">
    <property type="entry name" value="Tom40"/>
</dbReference>
<dbReference type="GO" id="GO:0030150">
    <property type="term" value="P:protein import into mitochondrial matrix"/>
    <property type="evidence" value="ECO:0007669"/>
    <property type="project" value="InterPro"/>
</dbReference>
<protein>
    <submittedName>
        <fullName evidence="11">Putative TOM40-mitochondrial import receptor</fullName>
    </submittedName>
</protein>
<keyword evidence="4" id="KW-1134">Transmembrane beta strand</keyword>
<dbReference type="InterPro" id="IPR023614">
    <property type="entry name" value="Porin_dom_sf"/>
</dbReference>
<reference evidence="11 12" key="1">
    <citation type="journal article" date="2018" name="Mol. Biol. Evol.">
        <title>Broad Genomic Sampling Reveals a Smut Pathogenic Ancestry of the Fungal Clade Ustilaginomycotina.</title>
        <authorList>
            <person name="Kijpornyongpan T."/>
            <person name="Mondo S.J."/>
            <person name="Barry K."/>
            <person name="Sandor L."/>
            <person name="Lee J."/>
            <person name="Lipzen A."/>
            <person name="Pangilinan J."/>
            <person name="LaButti K."/>
            <person name="Hainaut M."/>
            <person name="Henrissat B."/>
            <person name="Grigoriev I.V."/>
            <person name="Spatafora J.W."/>
            <person name="Aime M.C."/>
        </authorList>
    </citation>
    <scope>NUCLEOTIDE SEQUENCE [LARGE SCALE GENOMIC DNA]</scope>
    <source>
        <strain evidence="11 12">MCA 5214</strain>
    </source>
</reference>
<feature type="region of interest" description="Disordered" evidence="10">
    <location>
        <begin position="364"/>
        <end position="384"/>
    </location>
</feature>
<dbReference type="GO" id="GO:0008320">
    <property type="term" value="F:protein transmembrane transporter activity"/>
    <property type="evidence" value="ECO:0007669"/>
    <property type="project" value="InterPro"/>
</dbReference>
<keyword evidence="6" id="KW-1000">Mitochondrion outer membrane</keyword>
<proteinExistence type="inferred from homology"/>
<dbReference type="EMBL" id="KZ819663">
    <property type="protein sequence ID" value="PWN29837.1"/>
    <property type="molecule type" value="Genomic_DNA"/>
</dbReference>
<keyword evidence="11" id="KW-0675">Receptor</keyword>
<gene>
    <name evidence="11" type="ORF">BDZ90DRAFT_230675</name>
</gene>
<dbReference type="AlphaFoldDB" id="A0A316UX00"/>
<evidence type="ECO:0000256" key="3">
    <source>
        <dbReference type="ARBA" id="ARBA00022448"/>
    </source>
</evidence>
<evidence type="ECO:0000256" key="1">
    <source>
        <dbReference type="ARBA" id="ARBA00004374"/>
    </source>
</evidence>
<evidence type="ECO:0000256" key="10">
    <source>
        <dbReference type="SAM" id="MobiDB-lite"/>
    </source>
</evidence>
<evidence type="ECO:0000256" key="2">
    <source>
        <dbReference type="ARBA" id="ARBA00010510"/>
    </source>
</evidence>
<accession>A0A316UX00</accession>
<dbReference type="STRING" id="1569628.A0A316UX00"/>
<dbReference type="Proteomes" id="UP000245884">
    <property type="component" value="Unassembled WGS sequence"/>
</dbReference>
<dbReference type="GO" id="GO:0005741">
    <property type="term" value="C:mitochondrial outer membrane"/>
    <property type="evidence" value="ECO:0007669"/>
    <property type="project" value="UniProtKB-SubCell"/>
</dbReference>
<comment type="subcellular location">
    <subcellularLocation>
        <location evidence="1">Mitochondrion outer membrane</location>
        <topology evidence="1">Multi-pass membrane protein</topology>
    </subcellularLocation>
</comment>
<dbReference type="RefSeq" id="XP_025364449.1">
    <property type="nucleotide sequence ID" value="XM_025505570.1"/>
</dbReference>
<evidence type="ECO:0000256" key="6">
    <source>
        <dbReference type="ARBA" id="ARBA00022787"/>
    </source>
</evidence>
<feature type="region of interest" description="Disordered" evidence="10">
    <location>
        <begin position="1"/>
        <end position="30"/>
    </location>
</feature>
<keyword evidence="3" id="KW-0813">Transport</keyword>
<keyword evidence="12" id="KW-1185">Reference proteome</keyword>
<dbReference type="PANTHER" id="PTHR10802">
    <property type="entry name" value="MITOCHONDRIAL IMPORT RECEPTOR SUBUNIT TOM40"/>
    <property type="match status" value="1"/>
</dbReference>
<organism evidence="11 12">
    <name type="scientific">Jaminaea rosea</name>
    <dbReference type="NCBI Taxonomy" id="1569628"/>
    <lineage>
        <taxon>Eukaryota</taxon>
        <taxon>Fungi</taxon>
        <taxon>Dikarya</taxon>
        <taxon>Basidiomycota</taxon>
        <taxon>Ustilaginomycotina</taxon>
        <taxon>Exobasidiomycetes</taxon>
        <taxon>Microstromatales</taxon>
        <taxon>Microstromatales incertae sedis</taxon>
        <taxon>Jaminaea</taxon>
    </lineage>
</organism>
<evidence type="ECO:0000256" key="5">
    <source>
        <dbReference type="ARBA" id="ARBA00022692"/>
    </source>
</evidence>
<evidence type="ECO:0000256" key="9">
    <source>
        <dbReference type="ARBA" id="ARBA00023136"/>
    </source>
</evidence>